<keyword evidence="3" id="KW-1185">Reference proteome</keyword>
<dbReference type="AlphaFoldDB" id="A0A210RZ07"/>
<dbReference type="OrthoDB" id="9132088at2"/>
<dbReference type="RefSeq" id="WP_087909038.1">
    <property type="nucleotide sequence ID" value="NZ_NAIA01000002.1"/>
</dbReference>
<keyword evidence="1" id="KW-1133">Transmembrane helix</keyword>
<feature type="transmembrane region" description="Helical" evidence="1">
    <location>
        <begin position="97"/>
        <end position="115"/>
    </location>
</feature>
<keyword evidence="1" id="KW-0472">Membrane</keyword>
<feature type="transmembrane region" description="Helical" evidence="1">
    <location>
        <begin position="12"/>
        <end position="32"/>
    </location>
</feature>
<evidence type="ECO:0000313" key="3">
    <source>
        <dbReference type="Proteomes" id="UP000196880"/>
    </source>
</evidence>
<accession>A0A210RZ07</accession>
<protein>
    <submittedName>
        <fullName evidence="2">Uncharacterized protein</fullName>
    </submittedName>
</protein>
<sequence length="123" mass="13657">MNNQLKEIVTKAKLNFAILAGILALAVIGKFTNPEFTNTVFVTADQLVSDLYIVFIAITLGAFIPNFKLVALGSIAAFIGIAILIQMGIFTYLTIDYVFSILIVILGFASIANLYRHYREFRF</sequence>
<evidence type="ECO:0000256" key="1">
    <source>
        <dbReference type="SAM" id="Phobius"/>
    </source>
</evidence>
<feature type="transmembrane region" description="Helical" evidence="1">
    <location>
        <begin position="47"/>
        <end position="64"/>
    </location>
</feature>
<name>A0A210RZ07_9BURK</name>
<evidence type="ECO:0000313" key="2">
    <source>
        <dbReference type="EMBL" id="OWF66238.1"/>
    </source>
</evidence>
<organism evidence="2 3">
    <name type="scientific">Polynucleobacter hirudinilacicola</name>
    <dbReference type="NCBI Taxonomy" id="1743166"/>
    <lineage>
        <taxon>Bacteria</taxon>
        <taxon>Pseudomonadati</taxon>
        <taxon>Pseudomonadota</taxon>
        <taxon>Betaproteobacteria</taxon>
        <taxon>Burkholderiales</taxon>
        <taxon>Burkholderiaceae</taxon>
        <taxon>Polynucleobacter</taxon>
    </lineage>
</organism>
<feature type="transmembrane region" description="Helical" evidence="1">
    <location>
        <begin position="69"/>
        <end position="91"/>
    </location>
</feature>
<gene>
    <name evidence="2" type="ORF">B6A14_03310</name>
</gene>
<proteinExistence type="predicted"/>
<comment type="caution">
    <text evidence="2">The sequence shown here is derived from an EMBL/GenBank/DDBJ whole genome shotgun (WGS) entry which is preliminary data.</text>
</comment>
<keyword evidence="1" id="KW-0812">Transmembrane</keyword>
<dbReference type="EMBL" id="NAIA01000002">
    <property type="protein sequence ID" value="OWF66238.1"/>
    <property type="molecule type" value="Genomic_DNA"/>
</dbReference>
<reference evidence="2 3" key="1">
    <citation type="submission" date="2017-03" db="EMBL/GenBank/DDBJ databases">
        <title>New species Polynucleobacter sp. MWH-EgelM1-30-B4.</title>
        <authorList>
            <person name="Hahn M.W."/>
        </authorList>
    </citation>
    <scope>NUCLEOTIDE SEQUENCE [LARGE SCALE GENOMIC DNA]</scope>
    <source>
        <strain evidence="2 3">MWH-EgelM1-30-B4</strain>
    </source>
</reference>
<dbReference type="Proteomes" id="UP000196880">
    <property type="component" value="Unassembled WGS sequence"/>
</dbReference>